<evidence type="ECO:0000256" key="2">
    <source>
        <dbReference type="ARBA" id="ARBA00022722"/>
    </source>
</evidence>
<proteinExistence type="inferred from homology"/>
<dbReference type="InterPro" id="IPR026444">
    <property type="entry name" value="Secre_tail"/>
</dbReference>
<evidence type="ECO:0000313" key="6">
    <source>
        <dbReference type="EMBL" id="GGI57941.1"/>
    </source>
</evidence>
<keyword evidence="2" id="KW-0540">Nuclease</keyword>
<evidence type="ECO:0000259" key="5">
    <source>
        <dbReference type="Pfam" id="PF18962"/>
    </source>
</evidence>
<dbReference type="PANTHER" id="PTHR33607">
    <property type="entry name" value="ENDONUCLEASE-1"/>
    <property type="match status" value="1"/>
</dbReference>
<reference evidence="7" key="1">
    <citation type="journal article" date="2019" name="Int. J. Syst. Evol. Microbiol.">
        <title>The Global Catalogue of Microorganisms (GCM) 10K type strain sequencing project: providing services to taxonomists for standard genome sequencing and annotation.</title>
        <authorList>
            <consortium name="The Broad Institute Genomics Platform"/>
            <consortium name="The Broad Institute Genome Sequencing Center for Infectious Disease"/>
            <person name="Wu L."/>
            <person name="Ma J."/>
        </authorList>
    </citation>
    <scope>NUCLEOTIDE SEQUENCE [LARGE SCALE GENOMIC DNA]</scope>
    <source>
        <strain evidence="7">CCM 8681</strain>
    </source>
</reference>
<keyword evidence="3" id="KW-0732">Signal</keyword>
<evidence type="ECO:0000313" key="7">
    <source>
        <dbReference type="Proteomes" id="UP000624701"/>
    </source>
</evidence>
<dbReference type="NCBIfam" id="TIGR04183">
    <property type="entry name" value="Por_Secre_tail"/>
    <property type="match status" value="1"/>
</dbReference>
<dbReference type="Pfam" id="PF18962">
    <property type="entry name" value="Por_Secre_tail"/>
    <property type="match status" value="1"/>
</dbReference>
<organism evidence="6 7">
    <name type="scientific">Winogradskyella haliclonae</name>
    <dbReference type="NCBI Taxonomy" id="2048558"/>
    <lineage>
        <taxon>Bacteria</taxon>
        <taxon>Pseudomonadati</taxon>
        <taxon>Bacteroidota</taxon>
        <taxon>Flavobacteriia</taxon>
        <taxon>Flavobacteriales</taxon>
        <taxon>Flavobacteriaceae</taxon>
        <taxon>Winogradskyella</taxon>
    </lineage>
</organism>
<dbReference type="Pfam" id="PF04231">
    <property type="entry name" value="Endonuclease_1"/>
    <property type="match status" value="1"/>
</dbReference>
<feature type="domain" description="Secretion system C-terminal sorting" evidence="5">
    <location>
        <begin position="303"/>
        <end position="371"/>
    </location>
</feature>
<evidence type="ECO:0000256" key="1">
    <source>
        <dbReference type="ARBA" id="ARBA00006429"/>
    </source>
</evidence>
<name>A0ABQ2C0A1_9FLAO</name>
<keyword evidence="7" id="KW-1185">Reference proteome</keyword>
<evidence type="ECO:0000256" key="4">
    <source>
        <dbReference type="ARBA" id="ARBA00022801"/>
    </source>
</evidence>
<dbReference type="Proteomes" id="UP000624701">
    <property type="component" value="Unassembled WGS sequence"/>
</dbReference>
<dbReference type="EMBL" id="BMDQ01000003">
    <property type="protein sequence ID" value="GGI57941.1"/>
    <property type="molecule type" value="Genomic_DNA"/>
</dbReference>
<sequence>MKHIYLLFLLTISFGFSQIPSDYYDSANGLTGYALKTQLKNIISAGHVDQGYGALYTGYLTTDNDDFFEDDDTVLDMYSERPSASDPYNYDHDTNGGSPGGDACGNFNGEGQCYNREHLFPQGFFDSANPMRTDIHHVVPTDGRVNGFRSNFPFGEVGTNLVSQNGITNPTQNGSKLGNCISPGYTGTVFEPIDEFKGDIARMLLYFAVRYEDNWDDSGWDSHTVPNNPLNGTSDQFYETWYINLLYKWHTEDPVSPREIARNTAAYNFQGNANPFIDHPEYVLEAWFSVLSIDNFQQAEIKIYPNPVSGNEITITSTQDILVEVYDVLGKRVKQQNIIANHKKLNIAGLKKGIYLLRLKTDSGTITKKLIRQ</sequence>
<comment type="similarity">
    <text evidence="1">Belongs to the EndA/NucM nuclease family.</text>
</comment>
<dbReference type="InterPro" id="IPR044925">
    <property type="entry name" value="His-Me_finger_sf"/>
</dbReference>
<dbReference type="InterPro" id="IPR007346">
    <property type="entry name" value="Endonuclease-I"/>
</dbReference>
<dbReference type="RefSeq" id="WP_188374858.1">
    <property type="nucleotide sequence ID" value="NZ_BMDQ01000003.1"/>
</dbReference>
<keyword evidence="4" id="KW-0378">Hydrolase</keyword>
<dbReference type="SUPFAM" id="SSF54060">
    <property type="entry name" value="His-Me finger endonucleases"/>
    <property type="match status" value="1"/>
</dbReference>
<comment type="caution">
    <text evidence="6">The sequence shown here is derived from an EMBL/GenBank/DDBJ whole genome shotgun (WGS) entry which is preliminary data.</text>
</comment>
<gene>
    <name evidence="6" type="ORF">GCM10011444_22500</name>
</gene>
<evidence type="ECO:0000256" key="3">
    <source>
        <dbReference type="ARBA" id="ARBA00022729"/>
    </source>
</evidence>
<protein>
    <recommendedName>
        <fullName evidence="5">Secretion system C-terminal sorting domain-containing protein</fullName>
    </recommendedName>
</protein>
<accession>A0ABQ2C0A1</accession>
<dbReference type="PANTHER" id="PTHR33607:SF2">
    <property type="entry name" value="ENDONUCLEASE-1"/>
    <property type="match status" value="1"/>
</dbReference>